<dbReference type="InterPro" id="IPR000477">
    <property type="entry name" value="RT_dom"/>
</dbReference>
<comment type="caution">
    <text evidence="3">The sequence shown here is derived from an EMBL/GenBank/DDBJ whole genome shotgun (WGS) entry which is preliminary data.</text>
</comment>
<dbReference type="InterPro" id="IPR043502">
    <property type="entry name" value="DNA/RNA_pol_sf"/>
</dbReference>
<dbReference type="EMBL" id="CACRXK020022339">
    <property type="protein sequence ID" value="CAB4036728.1"/>
    <property type="molecule type" value="Genomic_DNA"/>
</dbReference>
<organism evidence="3 4">
    <name type="scientific">Paramuricea clavata</name>
    <name type="common">Red gorgonian</name>
    <name type="synonym">Violescent sea-whip</name>
    <dbReference type="NCBI Taxonomy" id="317549"/>
    <lineage>
        <taxon>Eukaryota</taxon>
        <taxon>Metazoa</taxon>
        <taxon>Cnidaria</taxon>
        <taxon>Anthozoa</taxon>
        <taxon>Octocorallia</taxon>
        <taxon>Malacalcyonacea</taxon>
        <taxon>Plexauridae</taxon>
        <taxon>Paramuricea</taxon>
    </lineage>
</organism>
<reference evidence="3" key="1">
    <citation type="submission" date="2020-04" db="EMBL/GenBank/DDBJ databases">
        <authorList>
            <person name="Alioto T."/>
            <person name="Alioto T."/>
            <person name="Gomez Garrido J."/>
        </authorList>
    </citation>
    <scope>NUCLEOTIDE SEQUENCE</scope>
    <source>
        <strain evidence="3">A484AB</strain>
    </source>
</reference>
<dbReference type="AlphaFoldDB" id="A0A6S7K004"/>
<dbReference type="PANTHER" id="PTHR37984">
    <property type="entry name" value="PROTEIN CBG26694"/>
    <property type="match status" value="1"/>
</dbReference>
<dbReference type="InterPro" id="IPR050951">
    <property type="entry name" value="Retrovirus_Pol_polyprotein"/>
</dbReference>
<dbReference type="Pfam" id="PF00078">
    <property type="entry name" value="RVT_1"/>
    <property type="match status" value="1"/>
</dbReference>
<proteinExistence type="predicted"/>
<dbReference type="PROSITE" id="PS50878">
    <property type="entry name" value="RT_POL"/>
    <property type="match status" value="1"/>
</dbReference>
<dbReference type="CDD" id="cd01647">
    <property type="entry name" value="RT_LTR"/>
    <property type="match status" value="1"/>
</dbReference>
<dbReference type="OrthoDB" id="8039770at2759"/>
<gene>
    <name evidence="3" type="ORF">PACLA_8A040651</name>
</gene>
<sequence length="640" mass="71171">MAALQLPTLAPFSVLSDSATLSQRWTKWVKSFEYFLVASNVTDKKRQRALMSKSWMPTSNRKRISRLNAICLDKPPKIPRKRWIPQQIEGTKNSESDAEKSSAYVIQPRSNTNSSREFRSERPAASPQRQDSPSDDRLPKRACYCCGRDGHRAKDASCPANNKACNKCGKLGYFGRVCKSARRPEQSERVRYIEQRENNNFSDDDEYVFTLNDPKNSEQQTSVTITVHGTEIPVIIDSGAGVNVLDKNTFNRLYNGPQNTIKLSDSRVKLFSYGAVTPLPVLGKFDAMVTILAVSGETASSTNAQFIVVNTIDSGCLLGKSTAIALGLLRIGLLSGTTLNAVTMQSDVEVILSKYPTVFSGVVVDKKITELEDLDFIESVQGPTHWVSSLVAVPKANGEVRVCVDMRRANEAVIRERHPIPTLEETVQALNGATVFSKLDLRWGYHQIELHPDSRGLTTFSTPQGLKRYKRLIFGLSSASEMYQFVIQQVLIGIPGVRNISDDIIVFGTTQAEHDRSLDQTLQRLHANGLTLNKDKCLFSVPELVFFGFKISAAGLSPDDKKVEAIQPMPGSLTSDCVMAHYNPESETETEREALAVVWGCEKFHLPKEKPPPPRERASYHALRKAQTERTRLKGNHGGH</sequence>
<dbReference type="Proteomes" id="UP001152795">
    <property type="component" value="Unassembled WGS sequence"/>
</dbReference>
<accession>A0A6S7K004</accession>
<dbReference type="PANTHER" id="PTHR37984:SF11">
    <property type="entry name" value="INTEGRASE CATALYTIC DOMAIN-CONTAINING PROTEIN"/>
    <property type="match status" value="1"/>
</dbReference>
<dbReference type="Gene3D" id="4.10.60.10">
    <property type="entry name" value="Zinc finger, CCHC-type"/>
    <property type="match status" value="1"/>
</dbReference>
<dbReference type="SUPFAM" id="SSF56672">
    <property type="entry name" value="DNA/RNA polymerases"/>
    <property type="match status" value="1"/>
</dbReference>
<evidence type="ECO:0000256" key="1">
    <source>
        <dbReference type="SAM" id="MobiDB-lite"/>
    </source>
</evidence>
<evidence type="ECO:0000313" key="3">
    <source>
        <dbReference type="EMBL" id="CAB4036728.1"/>
    </source>
</evidence>
<feature type="domain" description="Reverse transcriptase" evidence="2">
    <location>
        <begin position="374"/>
        <end position="551"/>
    </location>
</feature>
<keyword evidence="4" id="KW-1185">Reference proteome</keyword>
<dbReference type="GO" id="GO:0003676">
    <property type="term" value="F:nucleic acid binding"/>
    <property type="evidence" value="ECO:0007669"/>
    <property type="project" value="InterPro"/>
</dbReference>
<feature type="region of interest" description="Disordered" evidence="1">
    <location>
        <begin position="606"/>
        <end position="640"/>
    </location>
</feature>
<feature type="region of interest" description="Disordered" evidence="1">
    <location>
        <begin position="81"/>
        <end position="137"/>
    </location>
</feature>
<dbReference type="Gene3D" id="3.10.10.10">
    <property type="entry name" value="HIV Type 1 Reverse Transcriptase, subunit A, domain 1"/>
    <property type="match status" value="1"/>
</dbReference>
<name>A0A6S7K004_PARCT</name>
<dbReference type="InterPro" id="IPR036875">
    <property type="entry name" value="Znf_CCHC_sf"/>
</dbReference>
<feature type="compositionally biased region" description="Basic and acidic residues" evidence="1">
    <location>
        <begin position="606"/>
        <end position="619"/>
    </location>
</feature>
<dbReference type="Gene3D" id="3.30.70.270">
    <property type="match status" value="1"/>
</dbReference>
<dbReference type="GO" id="GO:0008270">
    <property type="term" value="F:zinc ion binding"/>
    <property type="evidence" value="ECO:0007669"/>
    <property type="project" value="InterPro"/>
</dbReference>
<dbReference type="InterPro" id="IPR043128">
    <property type="entry name" value="Rev_trsase/Diguanyl_cyclase"/>
</dbReference>
<evidence type="ECO:0000313" key="4">
    <source>
        <dbReference type="Proteomes" id="UP001152795"/>
    </source>
</evidence>
<feature type="non-terminal residue" evidence="3">
    <location>
        <position position="640"/>
    </location>
</feature>
<protein>
    <submittedName>
        <fullName evidence="3">Retrovirus-related Pol poly</fullName>
    </submittedName>
</protein>
<dbReference type="SUPFAM" id="SSF57756">
    <property type="entry name" value="Retrovirus zinc finger-like domains"/>
    <property type="match status" value="1"/>
</dbReference>
<evidence type="ECO:0000259" key="2">
    <source>
        <dbReference type="PROSITE" id="PS50878"/>
    </source>
</evidence>